<accession>A0ABS4QXM3</accession>
<gene>
    <name evidence="1" type="ORF">J2Z31_001888</name>
</gene>
<name>A0ABS4QXM3_9HYPH</name>
<evidence type="ECO:0000313" key="2">
    <source>
        <dbReference type="Proteomes" id="UP000730739"/>
    </source>
</evidence>
<dbReference type="Proteomes" id="UP000730739">
    <property type="component" value="Unassembled WGS sequence"/>
</dbReference>
<evidence type="ECO:0000313" key="1">
    <source>
        <dbReference type="EMBL" id="MBP2235396.1"/>
    </source>
</evidence>
<dbReference type="EMBL" id="JAGILA010000002">
    <property type="protein sequence ID" value="MBP2235396.1"/>
    <property type="molecule type" value="Genomic_DNA"/>
</dbReference>
<sequence>MLHAEAFEPCALTAGAPDPALPETAAESRLKIKRRPPSSQEVEPNFGHMALECKCPGLFICASALKNSPIDSTF</sequence>
<reference evidence="1 2" key="1">
    <citation type="submission" date="2021-03" db="EMBL/GenBank/DDBJ databases">
        <title>Genomic Encyclopedia of Type Strains, Phase IV (KMG-IV): sequencing the most valuable type-strain genomes for metagenomic binning, comparative biology and taxonomic classification.</title>
        <authorList>
            <person name="Goeker M."/>
        </authorList>
    </citation>
    <scope>NUCLEOTIDE SEQUENCE [LARGE SCALE GENOMIC DNA]</scope>
    <source>
        <strain evidence="1 2">DSM 13372</strain>
    </source>
</reference>
<proteinExistence type="predicted"/>
<protein>
    <submittedName>
        <fullName evidence="1">Uncharacterized protein</fullName>
    </submittedName>
</protein>
<comment type="caution">
    <text evidence="1">The sequence shown here is derived from an EMBL/GenBank/DDBJ whole genome shotgun (WGS) entry which is preliminary data.</text>
</comment>
<keyword evidence="2" id="KW-1185">Reference proteome</keyword>
<organism evidence="1 2">
    <name type="scientific">Sinorhizobium kostiense</name>
    <dbReference type="NCBI Taxonomy" id="76747"/>
    <lineage>
        <taxon>Bacteria</taxon>
        <taxon>Pseudomonadati</taxon>
        <taxon>Pseudomonadota</taxon>
        <taxon>Alphaproteobacteria</taxon>
        <taxon>Hyphomicrobiales</taxon>
        <taxon>Rhizobiaceae</taxon>
        <taxon>Sinorhizobium/Ensifer group</taxon>
        <taxon>Sinorhizobium</taxon>
    </lineage>
</organism>